<dbReference type="STRING" id="22663.A0A2I0K4S0"/>
<feature type="domain" description="NB-ARC" evidence="5">
    <location>
        <begin position="168"/>
        <end position="318"/>
    </location>
</feature>
<evidence type="ECO:0000256" key="4">
    <source>
        <dbReference type="ARBA" id="ARBA00022840"/>
    </source>
</evidence>
<evidence type="ECO:0000256" key="1">
    <source>
        <dbReference type="ARBA" id="ARBA00008894"/>
    </source>
</evidence>
<comment type="caution">
    <text evidence="7">The sequence shown here is derived from an EMBL/GenBank/DDBJ whole genome shotgun (WGS) entry which is preliminary data.</text>
</comment>
<evidence type="ECO:0000313" key="7">
    <source>
        <dbReference type="EMBL" id="PKI63539.1"/>
    </source>
</evidence>
<comment type="similarity">
    <text evidence="1">Belongs to the disease resistance NB-LRR family.</text>
</comment>
<evidence type="ECO:0000256" key="2">
    <source>
        <dbReference type="ARBA" id="ARBA00022741"/>
    </source>
</evidence>
<feature type="domain" description="Disease resistance protein At4g27190-like leucine-rich repeats" evidence="6">
    <location>
        <begin position="1285"/>
        <end position="1356"/>
    </location>
</feature>
<dbReference type="GO" id="GO:0043531">
    <property type="term" value="F:ADP binding"/>
    <property type="evidence" value="ECO:0007669"/>
    <property type="project" value="InterPro"/>
</dbReference>
<protein>
    <submittedName>
        <fullName evidence="7">Uncharacterized protein</fullName>
    </submittedName>
</protein>
<dbReference type="Gene3D" id="3.80.10.10">
    <property type="entry name" value="Ribonuclease Inhibitor"/>
    <property type="match status" value="4"/>
</dbReference>
<dbReference type="PANTHER" id="PTHR33463">
    <property type="entry name" value="NB-ARC DOMAIN-CONTAINING PROTEIN-RELATED"/>
    <property type="match status" value="1"/>
</dbReference>
<keyword evidence="3" id="KW-0611">Plant defense</keyword>
<feature type="domain" description="Disease resistance protein At4g27190-like leucine-rich repeats" evidence="6">
    <location>
        <begin position="749"/>
        <end position="871"/>
    </location>
</feature>
<dbReference type="SUPFAM" id="SSF52540">
    <property type="entry name" value="P-loop containing nucleoside triphosphate hydrolases"/>
    <property type="match status" value="1"/>
</dbReference>
<dbReference type="Pfam" id="PF23247">
    <property type="entry name" value="LRR_RPS2"/>
    <property type="match status" value="5"/>
</dbReference>
<dbReference type="InterPro" id="IPR057135">
    <property type="entry name" value="At4g27190-like_LRR"/>
</dbReference>
<dbReference type="SUPFAM" id="SSF52047">
    <property type="entry name" value="RNI-like"/>
    <property type="match status" value="1"/>
</dbReference>
<gene>
    <name evidence="7" type="ORF">CRG98_016057</name>
</gene>
<accession>A0A2I0K4S0</accession>
<sequence>MDPSALVAEVFKFTVDPACRQLGYMLCYKTHVDELQDGVTNLVNDRERVQHAVEEAILKGERIEGVVQTWLKENDVLTERARKVIADVESKKSCLHFIPNPVARHQLGRKARKATDAIREHCEKGEKFNQISYHDAQTTEAAVTLPSSSSGTSAQAPVPLDSRALILSKIMEALEDNNVWRIGVHGMGGVGKTTLLDEVERKAKESNRFDEVIRKLISKNPNLDVIGANISFILGKLNKEVGSGSGKKKAFIILDDLWEELHLKRIGIEDSYQSVEVKLLLTSRNQDLLANRMGCRTSFSLNVLSNGETEKLFAAIAGDEFRDPKTDRLAAKLVEKCGGLPVLILPLARLLKNKDISTWEDALEHMKKLDTGYSTLELSYRSLEEEKYKELFLLCGLVGNQNIPVRNLLKYSIGLGSFSGTNIVERAGREMAESLGKLQASSLLLQGDDNNHVKIHDVVREFSMKIANKDGRHLVPNDDKDLQVCPAESLEKITTISLPHVAIQTLPRHIWNYPNLTTFISHVGDYANAQGDDFNAQNSVSKGNRFKVPNFFFKGMRKLRVLDIRSANFTSLLSSVHLLQNLTTLCLDNCVVEDVSIIGKLKRLQVLSFMGSEIEHLPKELGELTNLVLLDLSKCSKLQVIEPGVLERLTKLEDLYLEESFNKWQSEGDAAPHNASLAELTNLPRLRTLDVHVVNPMLLHQDLPFGTLERYRILVGGIWDWSGSCEELRTMKLEVVRSDVLSQQWLQLTLQNVQDLHLYGISEGTSPSIHALCVKGFKQIKHLWVESSTAVQYIVSSTEWLAHNACTALESLFLRYLDNLEKICRGPVTTPSFGRLKVIKVKKCGKLKNMFSLSLVKSLSQLEEIKVTKCQMMQEVVLDESKDDDDEEKVASGRRECCSTTESLFCGPRIAGPEHPQESDQISRTSPRIVKLPNLRRLTLRSLPEITTFFTRSNPQKPQEIASDIFLDGQQIWLPKLQSLEIYGLPKLRELLSKKVFNFEGINTKRGYNVGILPQLSKIELYALPKLSCIWSKCPRGVAAFQNLASLGVLGGGELTYLFTPSMGKAMAKLTKLEVHHCNKMEAIIMDEDHGKMESASSCNIIEFPSLKVLRIYYCYKLKEFYSIKGVSRRYGVAEFSNPTFRFPLCCGEKERDHHQVAVNSTDTVFFNRMRRGGRILKRSIYLVVIFWNLYLKLMAMGGSTQIRKLPKLKCVVFDGKVSKTKTVVGFPNLTELTVRACERLTDLIRLTTATTLLKLETLQIEGCQGMREVVSGGDGEADQLFLPNLEELHISGIELRALWKNQLSLGTFCKLKLLKVERCTKLLSIVPSFMRKRLRNLECLKVDACSSTQCIYEGLDAGDSGTSAGMNLQTYPEDEACLEKLQELHVFNCPQLQYIIGSRDGKCRHAAPRIVVLPRLTTLELEKLPALCKFWQGSLYILELPSLNKWLVRDCGGLEEELPTQIMKLARL</sequence>
<evidence type="ECO:0000259" key="5">
    <source>
        <dbReference type="Pfam" id="PF00931"/>
    </source>
</evidence>
<keyword evidence="2" id="KW-0547">Nucleotide-binding</keyword>
<evidence type="ECO:0000256" key="3">
    <source>
        <dbReference type="ARBA" id="ARBA00022821"/>
    </source>
</evidence>
<dbReference type="InterPro" id="IPR050905">
    <property type="entry name" value="Plant_NBS-LRR"/>
</dbReference>
<keyword evidence="8" id="KW-1185">Reference proteome</keyword>
<feature type="domain" description="Disease resistance protein At4g27190-like leucine-rich repeats" evidence="6">
    <location>
        <begin position="1377"/>
        <end position="1465"/>
    </location>
</feature>
<dbReference type="Gene3D" id="1.10.8.430">
    <property type="entry name" value="Helical domain of apoptotic protease-activating factors"/>
    <property type="match status" value="1"/>
</dbReference>
<dbReference type="EMBL" id="PGOL01000887">
    <property type="protein sequence ID" value="PKI63539.1"/>
    <property type="molecule type" value="Genomic_DNA"/>
</dbReference>
<dbReference type="InterPro" id="IPR002182">
    <property type="entry name" value="NB-ARC"/>
</dbReference>
<dbReference type="Gene3D" id="3.40.50.300">
    <property type="entry name" value="P-loop containing nucleotide triphosphate hydrolases"/>
    <property type="match status" value="1"/>
</dbReference>
<organism evidence="7 8">
    <name type="scientific">Punica granatum</name>
    <name type="common">Pomegranate</name>
    <dbReference type="NCBI Taxonomy" id="22663"/>
    <lineage>
        <taxon>Eukaryota</taxon>
        <taxon>Viridiplantae</taxon>
        <taxon>Streptophyta</taxon>
        <taxon>Embryophyta</taxon>
        <taxon>Tracheophyta</taxon>
        <taxon>Spermatophyta</taxon>
        <taxon>Magnoliopsida</taxon>
        <taxon>eudicotyledons</taxon>
        <taxon>Gunneridae</taxon>
        <taxon>Pentapetalae</taxon>
        <taxon>rosids</taxon>
        <taxon>malvids</taxon>
        <taxon>Myrtales</taxon>
        <taxon>Lythraceae</taxon>
        <taxon>Punica</taxon>
    </lineage>
</organism>
<dbReference type="SUPFAM" id="SSF52058">
    <property type="entry name" value="L domain-like"/>
    <property type="match status" value="2"/>
</dbReference>
<dbReference type="GO" id="GO:0006952">
    <property type="term" value="P:defense response"/>
    <property type="evidence" value="ECO:0007669"/>
    <property type="project" value="UniProtKB-KW"/>
</dbReference>
<feature type="domain" description="Disease resistance protein At4g27190-like leucine-rich repeats" evidence="6">
    <location>
        <begin position="970"/>
        <end position="1079"/>
    </location>
</feature>
<dbReference type="PANTHER" id="PTHR33463:SF215">
    <property type="entry name" value="NB-ARC DOMAIN DISEASE RESISTANCE PROTEIN"/>
    <property type="match status" value="1"/>
</dbReference>
<reference evidence="7 8" key="1">
    <citation type="submission" date="2017-11" db="EMBL/GenBank/DDBJ databases">
        <title>De-novo sequencing of pomegranate (Punica granatum L.) genome.</title>
        <authorList>
            <person name="Akparov Z."/>
            <person name="Amiraslanov A."/>
            <person name="Hajiyeva S."/>
            <person name="Abbasov M."/>
            <person name="Kaur K."/>
            <person name="Hamwieh A."/>
            <person name="Solovyev V."/>
            <person name="Salamov A."/>
            <person name="Braich B."/>
            <person name="Kosarev P."/>
            <person name="Mahmoud A."/>
            <person name="Hajiyev E."/>
            <person name="Babayeva S."/>
            <person name="Izzatullayeva V."/>
            <person name="Mammadov A."/>
            <person name="Mammadov A."/>
            <person name="Sharifova S."/>
            <person name="Ojaghi J."/>
            <person name="Eynullazada K."/>
            <person name="Bayramov B."/>
            <person name="Abdulazimova A."/>
            <person name="Shahmuradov I."/>
        </authorList>
    </citation>
    <scope>NUCLEOTIDE SEQUENCE [LARGE SCALE GENOMIC DNA]</scope>
    <source>
        <strain evidence="8">cv. AG2017</strain>
        <tissue evidence="7">Leaf</tissue>
    </source>
</reference>
<dbReference type="InterPro" id="IPR032675">
    <property type="entry name" value="LRR_dom_sf"/>
</dbReference>
<dbReference type="Pfam" id="PF00931">
    <property type="entry name" value="NB-ARC"/>
    <property type="match status" value="1"/>
</dbReference>
<dbReference type="PRINTS" id="PR00364">
    <property type="entry name" value="DISEASERSIST"/>
</dbReference>
<name>A0A2I0K4S0_PUNGR</name>
<evidence type="ECO:0000259" key="6">
    <source>
        <dbReference type="Pfam" id="PF23247"/>
    </source>
</evidence>
<keyword evidence="4" id="KW-0067">ATP-binding</keyword>
<dbReference type="Proteomes" id="UP000233551">
    <property type="component" value="Unassembled WGS sequence"/>
</dbReference>
<proteinExistence type="inferred from homology"/>
<feature type="domain" description="Disease resistance protein At4g27190-like leucine-rich repeats" evidence="6">
    <location>
        <begin position="1202"/>
        <end position="1265"/>
    </location>
</feature>
<evidence type="ECO:0000313" key="8">
    <source>
        <dbReference type="Proteomes" id="UP000233551"/>
    </source>
</evidence>
<dbReference type="InterPro" id="IPR042197">
    <property type="entry name" value="Apaf_helical"/>
</dbReference>
<dbReference type="InterPro" id="IPR027417">
    <property type="entry name" value="P-loop_NTPase"/>
</dbReference>
<dbReference type="GO" id="GO:0005524">
    <property type="term" value="F:ATP binding"/>
    <property type="evidence" value="ECO:0007669"/>
    <property type="project" value="UniProtKB-KW"/>
</dbReference>